<gene>
    <name evidence="6" type="ORF">ABIC75_004570</name>
</gene>
<protein>
    <submittedName>
        <fullName evidence="6">DNA-binding NarL/FixJ family response regulator</fullName>
    </submittedName>
</protein>
<dbReference type="Pfam" id="PF00072">
    <property type="entry name" value="Response_reg"/>
    <property type="match status" value="1"/>
</dbReference>
<organism evidence="6 7">
    <name type="scientific">Dyella japonica</name>
    <dbReference type="NCBI Taxonomy" id="231455"/>
    <lineage>
        <taxon>Bacteria</taxon>
        <taxon>Pseudomonadati</taxon>
        <taxon>Pseudomonadota</taxon>
        <taxon>Gammaproteobacteria</taxon>
        <taxon>Lysobacterales</taxon>
        <taxon>Rhodanobacteraceae</taxon>
        <taxon>Dyella</taxon>
    </lineage>
</organism>
<dbReference type="Pfam" id="PF00196">
    <property type="entry name" value="GerE"/>
    <property type="match status" value="1"/>
</dbReference>
<dbReference type="CDD" id="cd06170">
    <property type="entry name" value="LuxR_C_like"/>
    <property type="match status" value="1"/>
</dbReference>
<dbReference type="SMART" id="SM00448">
    <property type="entry name" value="REC"/>
    <property type="match status" value="1"/>
</dbReference>
<dbReference type="RefSeq" id="WP_354016150.1">
    <property type="nucleotide sequence ID" value="NZ_JBEPMU010000010.1"/>
</dbReference>
<sequence length="251" mass="27613">MNPKFFTKDLASLTWRLIIADGHRCVAEGISGILLPHVKSVDIAHDGSSLVEKVMVGPVDLVISDIAMPILSGLDALRRIRELGSSVPFLVLSAMDDPKMVREAMRLGSSGYVVKQSSCEELYAAILAVMGGKLYVTPRLVIETIDVGVPVHQLSRRQRQVIDHLAGGLRTVEIAELLHISPRTVENHRQALLDMFGVHNSISLLREAERQGVIRPIATRPVEDSHMARSCGMKEPKNSLFGRVASARTWE</sequence>
<dbReference type="InterPro" id="IPR039420">
    <property type="entry name" value="WalR-like"/>
</dbReference>
<dbReference type="InterPro" id="IPR058245">
    <property type="entry name" value="NreC/VraR/RcsB-like_REC"/>
</dbReference>
<dbReference type="SUPFAM" id="SSF52172">
    <property type="entry name" value="CheY-like"/>
    <property type="match status" value="1"/>
</dbReference>
<dbReference type="PANTHER" id="PTHR43214:SF43">
    <property type="entry name" value="TWO-COMPONENT RESPONSE REGULATOR"/>
    <property type="match status" value="1"/>
</dbReference>
<dbReference type="GO" id="GO:0003677">
    <property type="term" value="F:DNA binding"/>
    <property type="evidence" value="ECO:0007669"/>
    <property type="project" value="UniProtKB-KW"/>
</dbReference>
<accession>A0ABV2K165</accession>
<evidence type="ECO:0000313" key="6">
    <source>
        <dbReference type="EMBL" id="MET3654822.1"/>
    </source>
</evidence>
<feature type="modified residue" description="4-aspartylphosphate" evidence="3">
    <location>
        <position position="65"/>
    </location>
</feature>
<evidence type="ECO:0000259" key="5">
    <source>
        <dbReference type="PROSITE" id="PS50110"/>
    </source>
</evidence>
<evidence type="ECO:0000256" key="3">
    <source>
        <dbReference type="PROSITE-ProRule" id="PRU00169"/>
    </source>
</evidence>
<evidence type="ECO:0000256" key="1">
    <source>
        <dbReference type="ARBA" id="ARBA00022553"/>
    </source>
</evidence>
<dbReference type="InterPro" id="IPR016032">
    <property type="entry name" value="Sig_transdc_resp-reg_C-effctor"/>
</dbReference>
<evidence type="ECO:0000313" key="7">
    <source>
        <dbReference type="Proteomes" id="UP001549184"/>
    </source>
</evidence>
<dbReference type="PRINTS" id="PR00038">
    <property type="entry name" value="HTHLUXR"/>
</dbReference>
<feature type="domain" description="HTH luxR-type" evidence="4">
    <location>
        <begin position="147"/>
        <end position="212"/>
    </location>
</feature>
<dbReference type="InterPro" id="IPR001789">
    <property type="entry name" value="Sig_transdc_resp-reg_receiver"/>
</dbReference>
<dbReference type="Gene3D" id="3.40.50.2300">
    <property type="match status" value="1"/>
</dbReference>
<keyword evidence="2 6" id="KW-0238">DNA-binding</keyword>
<comment type="caution">
    <text evidence="6">The sequence shown here is derived from an EMBL/GenBank/DDBJ whole genome shotgun (WGS) entry which is preliminary data.</text>
</comment>
<keyword evidence="1 3" id="KW-0597">Phosphoprotein</keyword>
<dbReference type="SMART" id="SM00421">
    <property type="entry name" value="HTH_LUXR"/>
    <property type="match status" value="1"/>
</dbReference>
<dbReference type="PANTHER" id="PTHR43214">
    <property type="entry name" value="TWO-COMPONENT RESPONSE REGULATOR"/>
    <property type="match status" value="1"/>
</dbReference>
<dbReference type="CDD" id="cd17535">
    <property type="entry name" value="REC_NarL-like"/>
    <property type="match status" value="1"/>
</dbReference>
<keyword evidence="7" id="KW-1185">Reference proteome</keyword>
<dbReference type="Proteomes" id="UP001549184">
    <property type="component" value="Unassembled WGS sequence"/>
</dbReference>
<name>A0ABV2K165_9GAMM</name>
<dbReference type="PROSITE" id="PS50110">
    <property type="entry name" value="RESPONSE_REGULATORY"/>
    <property type="match status" value="1"/>
</dbReference>
<dbReference type="InterPro" id="IPR000792">
    <property type="entry name" value="Tscrpt_reg_LuxR_C"/>
</dbReference>
<feature type="domain" description="Response regulatory" evidence="5">
    <location>
        <begin position="16"/>
        <end position="130"/>
    </location>
</feature>
<proteinExistence type="predicted"/>
<evidence type="ECO:0000256" key="2">
    <source>
        <dbReference type="ARBA" id="ARBA00023125"/>
    </source>
</evidence>
<dbReference type="PROSITE" id="PS50043">
    <property type="entry name" value="HTH_LUXR_2"/>
    <property type="match status" value="1"/>
</dbReference>
<dbReference type="InterPro" id="IPR011006">
    <property type="entry name" value="CheY-like_superfamily"/>
</dbReference>
<evidence type="ECO:0000259" key="4">
    <source>
        <dbReference type="PROSITE" id="PS50043"/>
    </source>
</evidence>
<reference evidence="6 7" key="1">
    <citation type="submission" date="2024-06" db="EMBL/GenBank/DDBJ databases">
        <title>Sorghum-associated microbial communities from plants grown in Nebraska, USA.</title>
        <authorList>
            <person name="Schachtman D."/>
        </authorList>
    </citation>
    <scope>NUCLEOTIDE SEQUENCE [LARGE SCALE GENOMIC DNA]</scope>
    <source>
        <strain evidence="6 7">1073</strain>
    </source>
</reference>
<dbReference type="EMBL" id="JBEPMU010000010">
    <property type="protein sequence ID" value="MET3654822.1"/>
    <property type="molecule type" value="Genomic_DNA"/>
</dbReference>
<dbReference type="SUPFAM" id="SSF46894">
    <property type="entry name" value="C-terminal effector domain of the bipartite response regulators"/>
    <property type="match status" value="1"/>
</dbReference>